<keyword evidence="10" id="KW-1185">Reference proteome</keyword>
<evidence type="ECO:0000256" key="7">
    <source>
        <dbReference type="SAM" id="MobiDB-lite"/>
    </source>
</evidence>
<dbReference type="SUPFAM" id="SSF109604">
    <property type="entry name" value="HD-domain/PDEase-like"/>
    <property type="match status" value="1"/>
</dbReference>
<evidence type="ECO:0000256" key="3">
    <source>
        <dbReference type="PIRSR" id="PIRSR623088-1"/>
    </source>
</evidence>
<sequence>MVLCAFGYQIGQIAAGISFEALDPPVSLDSSRGTLRNAENGYRDRLDPNINLAKPRKRSGDFVLLNRKSGLGDMHLAELETIDPSRRNKCVSFLNSFLSQLQSVPVRESSEFSENSKSKINKMKNGSSGEGSVGAFEVHVHRNGVYPQRDGVYVHRNARNSSLPAPGGVSKTRKSAFSSELSRIDMPLDPFLDSPSKNNLLSALVSEIGLNWSLDFFTLSRLTQGHVLPTVAIQLKRVFLSGANSLPMDESKWLVFCREICIRYRQTPYHNEQHAGTVAHLNVWLLRRTGFWFSLSNRQKLAVVVAALTHDVGHFGLNNSFLINSNHPLAITYNDRAVLENFHASVAFRTILFYSEGAANIFHKFTSKQYKEERVRIIELILETDLSTHFDFLAQFRLQLHFLNSKINSEKKSEIDFKSPQTLNPHKTLKTDPADCWTLAKACIRCADVGHSAVKWEQHYKWSQALMNEFFAQGRQELELGLQVSPVCDEAATDVPKSQIGFLKLICFPLFESLAQADNSGDLAAICLSFLKDNSETWQRISDSEMDWREISQINKCNKYRCATPPM</sequence>
<dbReference type="InterPro" id="IPR036971">
    <property type="entry name" value="PDEase_catalytic_dom_sf"/>
</dbReference>
<feature type="region of interest" description="Disordered" evidence="7">
    <location>
        <begin position="109"/>
        <end position="128"/>
    </location>
</feature>
<dbReference type="PRINTS" id="PR00387">
    <property type="entry name" value="PDIESTERASE1"/>
</dbReference>
<dbReference type="RefSeq" id="XP_013228286.1">
    <property type="nucleotide sequence ID" value="XM_013372832.1"/>
</dbReference>
<evidence type="ECO:0000313" key="10">
    <source>
        <dbReference type="Proteomes" id="UP000030747"/>
    </source>
</evidence>
<feature type="domain" description="PDEase" evidence="8">
    <location>
        <begin position="193"/>
        <end position="545"/>
    </location>
</feature>
<reference evidence="9" key="2">
    <citation type="submission" date="2013-10" db="EMBL/GenBank/DDBJ databases">
        <authorList>
            <person name="Aslett M."/>
        </authorList>
    </citation>
    <scope>NUCLEOTIDE SEQUENCE [LARGE SCALE GENOMIC DNA]</scope>
    <source>
        <strain evidence="9">Houghton</strain>
    </source>
</reference>
<dbReference type="InterPro" id="IPR002073">
    <property type="entry name" value="PDEase_catalytic_dom"/>
</dbReference>
<dbReference type="InterPro" id="IPR023174">
    <property type="entry name" value="PDEase_CS"/>
</dbReference>
<dbReference type="SMART" id="SM00471">
    <property type="entry name" value="HDc"/>
    <property type="match status" value="1"/>
</dbReference>
<protein>
    <recommendedName>
        <fullName evidence="6">Phosphodiesterase</fullName>
        <ecNumber evidence="6">3.1.4.-</ecNumber>
    </recommendedName>
</protein>
<feature type="binding site" evidence="5">
    <location>
        <position position="310"/>
    </location>
    <ligand>
        <name>Zn(2+)</name>
        <dbReference type="ChEBI" id="CHEBI:29105"/>
        <label>1</label>
    </ligand>
</feature>
<organism evidence="9 10">
    <name type="scientific">Eimeria tenella</name>
    <name type="common">Coccidian parasite</name>
    <dbReference type="NCBI Taxonomy" id="5802"/>
    <lineage>
        <taxon>Eukaryota</taxon>
        <taxon>Sar</taxon>
        <taxon>Alveolata</taxon>
        <taxon>Apicomplexa</taxon>
        <taxon>Conoidasida</taxon>
        <taxon>Coccidia</taxon>
        <taxon>Eucoccidiorida</taxon>
        <taxon>Eimeriorina</taxon>
        <taxon>Eimeriidae</taxon>
        <taxon>Eimeria</taxon>
    </lineage>
</organism>
<dbReference type="GO" id="GO:0004114">
    <property type="term" value="F:3',5'-cyclic-nucleotide phosphodiesterase activity"/>
    <property type="evidence" value="ECO:0007669"/>
    <property type="project" value="InterPro"/>
</dbReference>
<comment type="similarity">
    <text evidence="6">Belongs to the cyclic nucleotide phosphodiesterase family.</text>
</comment>
<dbReference type="InterPro" id="IPR003607">
    <property type="entry name" value="HD/PDEase_dom"/>
</dbReference>
<feature type="binding site" evidence="4">
    <location>
        <position position="311"/>
    </location>
    <ligand>
        <name>AMP</name>
        <dbReference type="ChEBI" id="CHEBI:456215"/>
    </ligand>
</feature>
<dbReference type="Proteomes" id="UP000030747">
    <property type="component" value="Unassembled WGS sequence"/>
</dbReference>
<proteinExistence type="inferred from homology"/>
<dbReference type="PROSITE" id="PS00126">
    <property type="entry name" value="PDEASE_I_1"/>
    <property type="match status" value="1"/>
</dbReference>
<feature type="binding site" evidence="4">
    <location>
        <position position="448"/>
    </location>
    <ligand>
        <name>AMP</name>
        <dbReference type="ChEBI" id="CHEBI:456215"/>
    </ligand>
</feature>
<dbReference type="EMBL" id="HG673763">
    <property type="protein sequence ID" value="CDJ37448.1"/>
    <property type="molecule type" value="Genomic_DNA"/>
</dbReference>
<dbReference type="VEuPathDB" id="ToxoDB:ETH_00030720"/>
<evidence type="ECO:0000256" key="4">
    <source>
        <dbReference type="PIRSR" id="PIRSR623088-2"/>
    </source>
</evidence>
<dbReference type="Pfam" id="PF00233">
    <property type="entry name" value="PDEase_I"/>
    <property type="match status" value="1"/>
</dbReference>
<keyword evidence="2 6" id="KW-0378">Hydrolase</keyword>
<dbReference type="EC" id="3.1.4.-" evidence="6"/>
<name>U6KPT1_EIMTE</name>
<evidence type="ECO:0000256" key="2">
    <source>
        <dbReference type="ARBA" id="ARBA00022801"/>
    </source>
</evidence>
<dbReference type="Gene3D" id="1.10.1300.10">
    <property type="entry name" value="3'5'-cyclic nucleotide phosphodiesterase, catalytic domain"/>
    <property type="match status" value="1"/>
</dbReference>
<keyword evidence="1 5" id="KW-0479">Metal-binding</keyword>
<dbReference type="InterPro" id="IPR023088">
    <property type="entry name" value="PDEase"/>
</dbReference>
<dbReference type="PANTHER" id="PTHR11347">
    <property type="entry name" value="CYCLIC NUCLEOTIDE PHOSPHODIESTERASE"/>
    <property type="match status" value="1"/>
</dbReference>
<dbReference type="GeneID" id="25255220"/>
<feature type="binding site" evidence="4">
    <location>
        <begin position="270"/>
        <end position="274"/>
    </location>
    <ligand>
        <name>AMP</name>
        <dbReference type="ChEBI" id="CHEBI:456215"/>
    </ligand>
</feature>
<dbReference type="GO" id="GO:0007165">
    <property type="term" value="P:signal transduction"/>
    <property type="evidence" value="ECO:0007669"/>
    <property type="project" value="InterPro"/>
</dbReference>
<feature type="binding site" evidence="5">
    <location>
        <position position="274"/>
    </location>
    <ligand>
        <name>Zn(2+)</name>
        <dbReference type="ChEBI" id="CHEBI:29105"/>
        <label>1</label>
    </ligand>
</feature>
<accession>U6KPT1</accession>
<dbReference type="GO" id="GO:0046872">
    <property type="term" value="F:metal ion binding"/>
    <property type="evidence" value="ECO:0007669"/>
    <property type="project" value="UniProtKB-KW"/>
</dbReference>
<evidence type="ECO:0000256" key="6">
    <source>
        <dbReference type="RuleBase" id="RU363067"/>
    </source>
</evidence>
<dbReference type="CDD" id="cd00077">
    <property type="entry name" value="HDc"/>
    <property type="match status" value="1"/>
</dbReference>
<feature type="binding site" evidence="5">
    <location>
        <position position="311"/>
    </location>
    <ligand>
        <name>Zn(2+)</name>
        <dbReference type="ChEBI" id="CHEBI:29105"/>
        <label>2</label>
    </ligand>
</feature>
<feature type="binding site" evidence="4">
    <location>
        <position position="499"/>
    </location>
    <ligand>
        <name>AMP</name>
        <dbReference type="ChEBI" id="CHEBI:456215"/>
    </ligand>
</feature>
<reference evidence="9" key="1">
    <citation type="submission" date="2013-10" db="EMBL/GenBank/DDBJ databases">
        <title>Genomic analysis of the causative agents of coccidiosis in chickens.</title>
        <authorList>
            <person name="Reid A.J."/>
            <person name="Blake D."/>
            <person name="Billington K."/>
            <person name="Browne H."/>
            <person name="Dunn M."/>
            <person name="Hung S."/>
            <person name="Kawahara F."/>
            <person name="Miranda-Saavedra D."/>
            <person name="Mourier T."/>
            <person name="Nagra H."/>
            <person name="Otto T.D."/>
            <person name="Rawlings N."/>
            <person name="Sanchez A."/>
            <person name="Sanders M."/>
            <person name="Subramaniam C."/>
            <person name="Tay Y."/>
            <person name="Dear P."/>
            <person name="Doerig C."/>
            <person name="Gruber A."/>
            <person name="Parkinson J."/>
            <person name="Shirley M."/>
            <person name="Wan K.L."/>
            <person name="Berriman M."/>
            <person name="Tomley F."/>
            <person name="Pain A."/>
        </authorList>
    </citation>
    <scope>NUCLEOTIDE SEQUENCE [LARGE SCALE GENOMIC DNA]</scope>
    <source>
        <strain evidence="9">Houghton</strain>
    </source>
</reference>
<dbReference type="OrthoDB" id="333454at2759"/>
<comment type="cofactor">
    <cofactor evidence="6">
        <name>a divalent metal cation</name>
        <dbReference type="ChEBI" id="CHEBI:60240"/>
    </cofactor>
    <text evidence="6">Binds 2 divalent metal cations per subunit. Site 1 may preferentially bind zinc ions, while site 2 has a preference for magnesium and/or manganese ions.</text>
</comment>
<feature type="binding site" evidence="5">
    <location>
        <position position="448"/>
    </location>
    <ligand>
        <name>Zn(2+)</name>
        <dbReference type="ChEBI" id="CHEBI:29105"/>
        <label>1</label>
    </ligand>
</feature>
<dbReference type="VEuPathDB" id="ToxoDB:ETH2_0208500"/>
<feature type="binding site" evidence="5">
    <location>
        <position position="311"/>
    </location>
    <ligand>
        <name>Zn(2+)</name>
        <dbReference type="ChEBI" id="CHEBI:29105"/>
        <label>1</label>
    </ligand>
</feature>
<evidence type="ECO:0000256" key="5">
    <source>
        <dbReference type="PIRSR" id="PIRSR623088-3"/>
    </source>
</evidence>
<gene>
    <name evidence="9" type="ORF">ETH_00030720</name>
</gene>
<evidence type="ECO:0000313" key="9">
    <source>
        <dbReference type="EMBL" id="CDJ37448.1"/>
    </source>
</evidence>
<evidence type="ECO:0000256" key="1">
    <source>
        <dbReference type="ARBA" id="ARBA00022723"/>
    </source>
</evidence>
<feature type="active site" description="Proton donor" evidence="3">
    <location>
        <position position="270"/>
    </location>
</feature>
<evidence type="ECO:0000259" key="8">
    <source>
        <dbReference type="PROSITE" id="PS51845"/>
    </source>
</evidence>
<dbReference type="AlphaFoldDB" id="U6KPT1"/>
<dbReference type="PROSITE" id="PS51845">
    <property type="entry name" value="PDEASE_I_2"/>
    <property type="match status" value="1"/>
</dbReference>